<keyword evidence="6" id="KW-0406">Ion transport</keyword>
<comment type="function">
    <text evidence="1">Produces ATP from ADP in the presence of a proton gradient across the membrane. The gamma chain is believed to be important in regulating ATPase activity and the flow of protons through the CF(0) complex.</text>
</comment>
<reference evidence="10 11" key="1">
    <citation type="journal article" date="2016" name="Nat. Commun.">
        <title>Thousands of microbial genomes shed light on interconnected biogeochemical processes in an aquifer system.</title>
        <authorList>
            <person name="Anantharaman K."/>
            <person name="Brown C.T."/>
            <person name="Hug L.A."/>
            <person name="Sharon I."/>
            <person name="Castelle C.J."/>
            <person name="Probst A.J."/>
            <person name="Thomas B.C."/>
            <person name="Singh A."/>
            <person name="Wilkins M.J."/>
            <person name="Karaoz U."/>
            <person name="Brodie E.L."/>
            <person name="Williams K.H."/>
            <person name="Hubbard S.S."/>
            <person name="Banfield J.F."/>
        </authorList>
    </citation>
    <scope>NUCLEOTIDE SEQUENCE [LARGE SCALE GENOMIC DNA]</scope>
</reference>
<comment type="subcellular location">
    <subcellularLocation>
        <location evidence="2">Membrane</location>
        <topology evidence="2">Peripheral membrane protein</topology>
    </subcellularLocation>
</comment>
<dbReference type="InterPro" id="IPR000131">
    <property type="entry name" value="ATP_synth_F1_gsu"/>
</dbReference>
<evidence type="ECO:0000256" key="6">
    <source>
        <dbReference type="ARBA" id="ARBA00023065"/>
    </source>
</evidence>
<keyword evidence="8" id="KW-0139">CF(1)</keyword>
<evidence type="ECO:0000256" key="8">
    <source>
        <dbReference type="ARBA" id="ARBA00023196"/>
    </source>
</evidence>
<dbReference type="STRING" id="1798371.A2W14_05300"/>
<evidence type="ECO:0000256" key="7">
    <source>
        <dbReference type="ARBA" id="ARBA00023136"/>
    </source>
</evidence>
<evidence type="ECO:0000256" key="1">
    <source>
        <dbReference type="ARBA" id="ARBA00003456"/>
    </source>
</evidence>
<evidence type="ECO:0000256" key="4">
    <source>
        <dbReference type="ARBA" id="ARBA00022448"/>
    </source>
</evidence>
<dbReference type="AlphaFoldDB" id="A0A1F5YTK0"/>
<dbReference type="GO" id="GO:0046933">
    <property type="term" value="F:proton-transporting ATP synthase activity, rotational mechanism"/>
    <property type="evidence" value="ECO:0007669"/>
    <property type="project" value="InterPro"/>
</dbReference>
<gene>
    <name evidence="10" type="ORF">A2W14_05300</name>
</gene>
<comment type="caution">
    <text evidence="10">The sequence shown here is derived from an EMBL/GenBank/DDBJ whole genome shotgun (WGS) entry which is preliminary data.</text>
</comment>
<evidence type="ECO:0000313" key="10">
    <source>
        <dbReference type="EMBL" id="OGG03426.1"/>
    </source>
</evidence>
<keyword evidence="5" id="KW-0375">Hydrogen ion transport</keyword>
<name>A0A1F5YTK0_9BACT</name>
<evidence type="ECO:0000256" key="3">
    <source>
        <dbReference type="ARBA" id="ARBA00007681"/>
    </source>
</evidence>
<dbReference type="GO" id="GO:0045259">
    <property type="term" value="C:proton-transporting ATP synthase complex"/>
    <property type="evidence" value="ECO:0007669"/>
    <property type="project" value="UniProtKB-KW"/>
</dbReference>
<keyword evidence="4" id="KW-0813">Transport</keyword>
<sequence length="200" mass="23213">MTSNQRFYGNINTNIMRTFVNNTRDGKTDLLVIGLVGQGYMKAASFGRHYENFNFSKDIPTVDEAKAFIEKTSTYDQIFVYYPKFISLVNQNVGITDITQAKSEEDKDSEEIKILFEPELLKILEFFNKQVRSLLFIRMMLETDLSLTAARLLAMSAAEERSDDLIKEKKVELRRTMASFVNAQLLETFSSIREWDKREE</sequence>
<dbReference type="Gene3D" id="3.40.1380.10">
    <property type="match status" value="1"/>
</dbReference>
<evidence type="ECO:0000256" key="5">
    <source>
        <dbReference type="ARBA" id="ARBA00022781"/>
    </source>
</evidence>
<dbReference type="SUPFAM" id="SSF52943">
    <property type="entry name" value="ATP synthase (F1-ATPase), gamma subunit"/>
    <property type="match status" value="1"/>
</dbReference>
<keyword evidence="7" id="KW-0472">Membrane</keyword>
<evidence type="ECO:0000313" key="11">
    <source>
        <dbReference type="Proteomes" id="UP000176665"/>
    </source>
</evidence>
<evidence type="ECO:0000256" key="9">
    <source>
        <dbReference type="ARBA" id="ARBA00023310"/>
    </source>
</evidence>
<organism evidence="10 11">
    <name type="scientific">Candidatus Gottesmanbacteria bacterium RBG_16_37_8</name>
    <dbReference type="NCBI Taxonomy" id="1798371"/>
    <lineage>
        <taxon>Bacteria</taxon>
        <taxon>Candidatus Gottesmaniibacteriota</taxon>
    </lineage>
</organism>
<dbReference type="InterPro" id="IPR035968">
    <property type="entry name" value="ATP_synth_F1_ATPase_gsu"/>
</dbReference>
<accession>A0A1F5YTK0</accession>
<dbReference type="EMBL" id="MFJA01000025">
    <property type="protein sequence ID" value="OGG03426.1"/>
    <property type="molecule type" value="Genomic_DNA"/>
</dbReference>
<proteinExistence type="inferred from homology"/>
<keyword evidence="9" id="KW-0066">ATP synthesis</keyword>
<protein>
    <submittedName>
        <fullName evidence="10">Uncharacterized protein</fullName>
    </submittedName>
</protein>
<dbReference type="Proteomes" id="UP000176665">
    <property type="component" value="Unassembled WGS sequence"/>
</dbReference>
<dbReference type="Pfam" id="PF00231">
    <property type="entry name" value="ATP-synt"/>
    <property type="match status" value="1"/>
</dbReference>
<comment type="similarity">
    <text evidence="3">Belongs to the ATPase gamma chain family.</text>
</comment>
<evidence type="ECO:0000256" key="2">
    <source>
        <dbReference type="ARBA" id="ARBA00004170"/>
    </source>
</evidence>